<evidence type="ECO:0000313" key="2">
    <source>
        <dbReference type="EMBL" id="KAK0611927.1"/>
    </source>
</evidence>
<feature type="region of interest" description="Disordered" evidence="1">
    <location>
        <begin position="1"/>
        <end position="51"/>
    </location>
</feature>
<feature type="region of interest" description="Disordered" evidence="1">
    <location>
        <begin position="88"/>
        <end position="132"/>
    </location>
</feature>
<comment type="caution">
    <text evidence="2">The sequence shown here is derived from an EMBL/GenBank/DDBJ whole genome shotgun (WGS) entry which is preliminary data.</text>
</comment>
<dbReference type="AlphaFoldDB" id="A0AA39TTB8"/>
<name>A0AA39TTB8_9PEZI</name>
<reference evidence="2" key="1">
    <citation type="submission" date="2023-06" db="EMBL/GenBank/DDBJ databases">
        <title>Genome-scale phylogeny and comparative genomics of the fungal order Sordariales.</title>
        <authorList>
            <consortium name="Lawrence Berkeley National Laboratory"/>
            <person name="Hensen N."/>
            <person name="Bonometti L."/>
            <person name="Westerberg I."/>
            <person name="Brannstrom I.O."/>
            <person name="Guillou S."/>
            <person name="Cros-Aarteil S."/>
            <person name="Calhoun S."/>
            <person name="Haridas S."/>
            <person name="Kuo A."/>
            <person name="Mondo S."/>
            <person name="Pangilinan J."/>
            <person name="Riley R."/>
            <person name="Labutti K."/>
            <person name="Andreopoulos B."/>
            <person name="Lipzen A."/>
            <person name="Chen C."/>
            <person name="Yanf M."/>
            <person name="Daum C."/>
            <person name="Ng V."/>
            <person name="Clum A."/>
            <person name="Steindorff A."/>
            <person name="Ohm R."/>
            <person name="Martin F."/>
            <person name="Silar P."/>
            <person name="Natvig D."/>
            <person name="Lalanne C."/>
            <person name="Gautier V."/>
            <person name="Ament-Velasquez S.L."/>
            <person name="Kruys A."/>
            <person name="Hutchinson M.I."/>
            <person name="Powell A.J."/>
            <person name="Barry K."/>
            <person name="Miller A.N."/>
            <person name="Grigoriev I.V."/>
            <person name="Debuchy R."/>
            <person name="Gladieux P."/>
            <person name="Thoren M.H."/>
            <person name="Johannesson H."/>
        </authorList>
    </citation>
    <scope>NUCLEOTIDE SEQUENCE</scope>
    <source>
        <strain evidence="2">CBS 606.72</strain>
    </source>
</reference>
<proteinExistence type="predicted"/>
<evidence type="ECO:0000256" key="1">
    <source>
        <dbReference type="SAM" id="MobiDB-lite"/>
    </source>
</evidence>
<sequence>MPHRHGFLPAHLHRSTETSQVAPTPWRKITPTQQRRRLSAKLPSGRPPACPVVRMAPVKHLVARRVDAVGRLPRPPCLAEEWCDQPGVLGRPVDDPIAHFPRRRPKTSSSVAQHRSATEDEPGEGRVTASRK</sequence>
<gene>
    <name evidence="2" type="ORF">B0T14DRAFT_338746</name>
</gene>
<evidence type="ECO:0000313" key="3">
    <source>
        <dbReference type="Proteomes" id="UP001175000"/>
    </source>
</evidence>
<dbReference type="EMBL" id="JAULSU010000007">
    <property type="protein sequence ID" value="KAK0611927.1"/>
    <property type="molecule type" value="Genomic_DNA"/>
</dbReference>
<organism evidence="2 3">
    <name type="scientific">Immersiella caudata</name>
    <dbReference type="NCBI Taxonomy" id="314043"/>
    <lineage>
        <taxon>Eukaryota</taxon>
        <taxon>Fungi</taxon>
        <taxon>Dikarya</taxon>
        <taxon>Ascomycota</taxon>
        <taxon>Pezizomycotina</taxon>
        <taxon>Sordariomycetes</taxon>
        <taxon>Sordariomycetidae</taxon>
        <taxon>Sordariales</taxon>
        <taxon>Lasiosphaeriaceae</taxon>
        <taxon>Immersiella</taxon>
    </lineage>
</organism>
<dbReference type="Proteomes" id="UP001175000">
    <property type="component" value="Unassembled WGS sequence"/>
</dbReference>
<accession>A0AA39TTB8</accession>
<protein>
    <submittedName>
        <fullName evidence="2">Uncharacterized protein</fullName>
    </submittedName>
</protein>
<keyword evidence="3" id="KW-1185">Reference proteome</keyword>